<reference evidence="2 3" key="1">
    <citation type="submission" date="2019-06" db="EMBL/GenBank/DDBJ databases">
        <authorList>
            <person name="Srinivasan S."/>
        </authorList>
    </citation>
    <scope>NUCLEOTIDE SEQUENCE [LARGE SCALE GENOMIC DNA]</scope>
    <source>
        <strain evidence="2 3">17J68-5</strain>
    </source>
</reference>
<gene>
    <name evidence="2" type="ORF">FHG12_10570</name>
</gene>
<feature type="transmembrane region" description="Helical" evidence="1">
    <location>
        <begin position="49"/>
        <end position="67"/>
    </location>
</feature>
<dbReference type="KEGG" id="hyj:FHG12_10570"/>
<keyword evidence="1" id="KW-0472">Membrane</keyword>
<name>A0A5B7ZZ80_9BACT</name>
<dbReference type="OrthoDB" id="64737at2"/>
<keyword evidence="3" id="KW-1185">Reference proteome</keyword>
<feature type="transmembrane region" description="Helical" evidence="1">
    <location>
        <begin position="87"/>
        <end position="111"/>
    </location>
</feature>
<dbReference type="AlphaFoldDB" id="A0A5B7ZZ80"/>
<evidence type="ECO:0000313" key="3">
    <source>
        <dbReference type="Proteomes" id="UP000305398"/>
    </source>
</evidence>
<dbReference type="RefSeq" id="WP_139515700.1">
    <property type="nucleotide sequence ID" value="NZ_CP040896.1"/>
</dbReference>
<sequence length="228" mass="24117">MPRSSSSLLQLVHRAGMLSATVRFLAATAPGILVFLLTAAILPLLGRAIAGWDAFVLSCLVLMWASILTAEPRHIRSVATAEDPGRGFTFVLVLVGAGASLLAVIFMLGALHGMAAGPRNLHVTLAAVAVLGTWLLLHTIFTLRYAHLYYDPHTDGAEGGLEFPGTSIEPDYLDFAYFSFVVGMTAQTADIGISGRTLRRIALLHGILSFGFNTAVIALSISGLSSIL</sequence>
<evidence type="ECO:0000313" key="2">
    <source>
        <dbReference type="EMBL" id="QDA60524.1"/>
    </source>
</evidence>
<dbReference type="EMBL" id="CP040896">
    <property type="protein sequence ID" value="QDA60524.1"/>
    <property type="molecule type" value="Genomic_DNA"/>
</dbReference>
<accession>A0A5B7ZZ80</accession>
<protein>
    <submittedName>
        <fullName evidence="2">DUF1345 domain-containing protein</fullName>
    </submittedName>
</protein>
<keyword evidence="1" id="KW-0812">Transmembrane</keyword>
<evidence type="ECO:0000256" key="1">
    <source>
        <dbReference type="SAM" id="Phobius"/>
    </source>
</evidence>
<dbReference type="Pfam" id="PF07077">
    <property type="entry name" value="DUF1345"/>
    <property type="match status" value="1"/>
</dbReference>
<dbReference type="InterPro" id="IPR009781">
    <property type="entry name" value="DUF1345"/>
</dbReference>
<feature type="transmembrane region" description="Helical" evidence="1">
    <location>
        <begin position="201"/>
        <end position="224"/>
    </location>
</feature>
<feature type="transmembrane region" description="Helical" evidence="1">
    <location>
        <begin position="20"/>
        <end position="42"/>
    </location>
</feature>
<dbReference type="Proteomes" id="UP000305398">
    <property type="component" value="Chromosome"/>
</dbReference>
<organism evidence="2 3">
    <name type="scientific">Hymenobacter jejuensis</name>
    <dbReference type="NCBI Taxonomy" id="2502781"/>
    <lineage>
        <taxon>Bacteria</taxon>
        <taxon>Pseudomonadati</taxon>
        <taxon>Bacteroidota</taxon>
        <taxon>Cytophagia</taxon>
        <taxon>Cytophagales</taxon>
        <taxon>Hymenobacteraceae</taxon>
        <taxon>Hymenobacter</taxon>
    </lineage>
</organism>
<keyword evidence="1" id="KW-1133">Transmembrane helix</keyword>
<proteinExistence type="predicted"/>
<feature type="transmembrane region" description="Helical" evidence="1">
    <location>
        <begin position="123"/>
        <end position="146"/>
    </location>
</feature>